<dbReference type="Proteomes" id="UP001374579">
    <property type="component" value="Unassembled WGS sequence"/>
</dbReference>
<feature type="transmembrane region" description="Helical" evidence="1">
    <location>
        <begin position="27"/>
        <end position="59"/>
    </location>
</feature>
<dbReference type="InterPro" id="IPR002123">
    <property type="entry name" value="Plipid/glycerol_acylTrfase"/>
</dbReference>
<reference evidence="3 4" key="1">
    <citation type="submission" date="2024-02" db="EMBL/GenBank/DDBJ databases">
        <title>Chromosome-scale genome assembly of the rough periwinkle Littorina saxatilis.</title>
        <authorList>
            <person name="De Jode A."/>
            <person name="Faria R."/>
            <person name="Formenti G."/>
            <person name="Sims Y."/>
            <person name="Smith T.P."/>
            <person name="Tracey A."/>
            <person name="Wood J.M.D."/>
            <person name="Zagrodzka Z.B."/>
            <person name="Johannesson K."/>
            <person name="Butlin R.K."/>
            <person name="Leder E.H."/>
        </authorList>
    </citation>
    <scope>NUCLEOTIDE SEQUENCE [LARGE SCALE GENOMIC DNA]</scope>
    <source>
        <strain evidence="3">Snail1</strain>
        <tissue evidence="3">Muscle</tissue>
    </source>
</reference>
<evidence type="ECO:0000313" key="3">
    <source>
        <dbReference type="EMBL" id="KAK7100332.1"/>
    </source>
</evidence>
<dbReference type="GO" id="GO:0016020">
    <property type="term" value="C:membrane"/>
    <property type="evidence" value="ECO:0007669"/>
    <property type="project" value="TreeGrafter"/>
</dbReference>
<evidence type="ECO:0000256" key="1">
    <source>
        <dbReference type="SAM" id="Phobius"/>
    </source>
</evidence>
<name>A0AAN9B7Q5_9CAEN</name>
<accession>A0AAN9B7Q5</accession>
<dbReference type="PANTHER" id="PTHR22753:SF14">
    <property type="entry name" value="MONOACYLGLYCEROL_DIACYLGLYCEROL O-ACYLTRANSFERASE"/>
    <property type="match status" value="1"/>
</dbReference>
<keyword evidence="1" id="KW-1133">Transmembrane helix</keyword>
<dbReference type="EMBL" id="JBAMIC010000011">
    <property type="protein sequence ID" value="KAK7100332.1"/>
    <property type="molecule type" value="Genomic_DNA"/>
</dbReference>
<gene>
    <name evidence="3" type="ORF">V1264_023304</name>
</gene>
<organism evidence="3 4">
    <name type="scientific">Littorina saxatilis</name>
    <dbReference type="NCBI Taxonomy" id="31220"/>
    <lineage>
        <taxon>Eukaryota</taxon>
        <taxon>Metazoa</taxon>
        <taxon>Spiralia</taxon>
        <taxon>Lophotrochozoa</taxon>
        <taxon>Mollusca</taxon>
        <taxon>Gastropoda</taxon>
        <taxon>Caenogastropoda</taxon>
        <taxon>Littorinimorpha</taxon>
        <taxon>Littorinoidea</taxon>
        <taxon>Littorinidae</taxon>
        <taxon>Littorina</taxon>
    </lineage>
</organism>
<proteinExistence type="predicted"/>
<keyword evidence="4" id="KW-1185">Reference proteome</keyword>
<evidence type="ECO:0000313" key="4">
    <source>
        <dbReference type="Proteomes" id="UP001374579"/>
    </source>
</evidence>
<comment type="caution">
    <text evidence="3">The sequence shown here is derived from an EMBL/GenBank/DDBJ whole genome shotgun (WGS) entry which is preliminary data.</text>
</comment>
<keyword evidence="1" id="KW-0812">Transmembrane</keyword>
<dbReference type="Pfam" id="PF01553">
    <property type="entry name" value="Acyltransferase"/>
    <property type="match status" value="1"/>
</dbReference>
<protein>
    <recommendedName>
        <fullName evidence="2">Phospholipid/glycerol acyltransferase domain-containing protein</fullName>
    </recommendedName>
</protein>
<keyword evidence="1" id="KW-0472">Membrane</keyword>
<sequence length="316" mass="36620">MILDNVTDLTARLWEYFRELDIDYLSWVLWVIYPVIISFILPAIILVFLYASALFLVIFHYRERLRAAYQHDIWDGARKTLAALWSGQGFVTHGFEIDGLDNLPEEGPALIIYYHGVVPIDIYYVMAKCLLEKGRLIHAVGDNFLFRIPGWRKMMEVLNVTPGTVQSCVDVLSRDNLLAIAPGGVREALFSDENYSIMWGKRTGFAKVALQANVPVIPMFTENVREAFRTPQWGRTLLRRLYEYTRLPIVPIYGIFPVKLVTHFGEPIYPEPGSTPEDFRDLVQTQLEDLIRKHQRLPSNIPRSLFQRFWEKPKNS</sequence>
<dbReference type="PANTHER" id="PTHR22753">
    <property type="entry name" value="TRANSMEMBRANE PROTEIN 68"/>
    <property type="match status" value="1"/>
</dbReference>
<dbReference type="SUPFAM" id="SSF69593">
    <property type="entry name" value="Glycerol-3-phosphate (1)-acyltransferase"/>
    <property type="match status" value="1"/>
</dbReference>
<feature type="domain" description="Phospholipid/glycerol acyltransferase" evidence="2">
    <location>
        <begin position="96"/>
        <end position="219"/>
    </location>
</feature>
<dbReference type="GO" id="GO:0016746">
    <property type="term" value="F:acyltransferase activity"/>
    <property type="evidence" value="ECO:0007669"/>
    <property type="project" value="InterPro"/>
</dbReference>
<evidence type="ECO:0000259" key="2">
    <source>
        <dbReference type="Pfam" id="PF01553"/>
    </source>
</evidence>
<dbReference type="AlphaFoldDB" id="A0AAN9B7Q5"/>
<dbReference type="CDD" id="cd07987">
    <property type="entry name" value="LPLAT_MGAT-like"/>
    <property type="match status" value="1"/>
</dbReference>